<gene>
    <name evidence="1" type="ORF">BC748_2238</name>
</gene>
<dbReference type="RefSeq" id="WP_133533482.1">
    <property type="nucleotide sequence ID" value="NZ_SNXR01000015.1"/>
</dbReference>
<dbReference type="Proteomes" id="UP000295260">
    <property type="component" value="Unassembled WGS sequence"/>
</dbReference>
<protein>
    <submittedName>
        <fullName evidence="1">Uncharacterized protein</fullName>
    </submittedName>
</protein>
<evidence type="ECO:0000313" key="2">
    <source>
        <dbReference type="Proteomes" id="UP000295260"/>
    </source>
</evidence>
<organism evidence="1 2">
    <name type="scientific">Flavobacterium dankookense</name>
    <dbReference type="NCBI Taxonomy" id="706186"/>
    <lineage>
        <taxon>Bacteria</taxon>
        <taxon>Pseudomonadati</taxon>
        <taxon>Bacteroidota</taxon>
        <taxon>Flavobacteriia</taxon>
        <taxon>Flavobacteriales</taxon>
        <taxon>Flavobacteriaceae</taxon>
        <taxon>Flavobacterium</taxon>
    </lineage>
</organism>
<dbReference type="AlphaFoldDB" id="A0A4R6Q8N3"/>
<name>A0A4R6Q8N3_9FLAO</name>
<keyword evidence="2" id="KW-1185">Reference proteome</keyword>
<comment type="caution">
    <text evidence="1">The sequence shown here is derived from an EMBL/GenBank/DDBJ whole genome shotgun (WGS) entry which is preliminary data.</text>
</comment>
<sequence>MKRFLVLAFFVFYIPMFSQIDELHFLKGKVICQNVDFTSIIITNQRSQNSLNPEVKGDFSLFVKLGDKLLFEGLAVDTKEIVITKEDLAKKLFTVTLYAKVIPLQDVEIKTYPNINAVSLGILQKPAKVYTPAERKLRTAGDFRWYYPLLIPLGGMPLDGLINGISGRTAMLKKELEVERKELTIKKIEDNFEEKYFTETLKIPNDYVKAFLFYISDNKELRTVLAAKDKVQIDFVFAKLATEYTTLLKEKENEVEAK</sequence>
<dbReference type="EMBL" id="SNXR01000015">
    <property type="protein sequence ID" value="TDP58206.1"/>
    <property type="molecule type" value="Genomic_DNA"/>
</dbReference>
<evidence type="ECO:0000313" key="1">
    <source>
        <dbReference type="EMBL" id="TDP58206.1"/>
    </source>
</evidence>
<dbReference type="OrthoDB" id="1427655at2"/>
<proteinExistence type="predicted"/>
<accession>A0A4R6Q8N3</accession>
<reference evidence="1 2" key="1">
    <citation type="submission" date="2019-03" db="EMBL/GenBank/DDBJ databases">
        <title>Genomic Encyclopedia of Archaeal and Bacterial Type Strains, Phase II (KMG-II): from individual species to whole genera.</title>
        <authorList>
            <person name="Goeker M."/>
        </authorList>
    </citation>
    <scope>NUCLEOTIDE SEQUENCE [LARGE SCALE GENOMIC DNA]</scope>
    <source>
        <strain evidence="1 2">DSM 25687</strain>
    </source>
</reference>